<protein>
    <submittedName>
        <fullName evidence="1">Uncharacterized protein</fullName>
    </submittedName>
</protein>
<dbReference type="RefSeq" id="WP_169013979.1">
    <property type="nucleotide sequence ID" value="NZ_JABBJH010000024.1"/>
</dbReference>
<dbReference type="EMBL" id="JABBJH010000024">
    <property type="protein sequence ID" value="NMK39908.1"/>
    <property type="molecule type" value="Genomic_DNA"/>
</dbReference>
<gene>
    <name evidence="1" type="ORF">HG933_11130</name>
</gene>
<dbReference type="AlphaFoldDB" id="A0A848ETB0"/>
<dbReference type="Proteomes" id="UP000536773">
    <property type="component" value="Unassembled WGS sequence"/>
</dbReference>
<accession>A0A848ETB0</accession>
<evidence type="ECO:0000313" key="2">
    <source>
        <dbReference type="Proteomes" id="UP000536773"/>
    </source>
</evidence>
<comment type="caution">
    <text evidence="1">The sequence shown here is derived from an EMBL/GenBank/DDBJ whole genome shotgun (WGS) entry which is preliminary data.</text>
</comment>
<organism evidence="1 2">
    <name type="scientific">Megasphaera elsdenii</name>
    <dbReference type="NCBI Taxonomy" id="907"/>
    <lineage>
        <taxon>Bacteria</taxon>
        <taxon>Bacillati</taxon>
        <taxon>Bacillota</taxon>
        <taxon>Negativicutes</taxon>
        <taxon>Veillonellales</taxon>
        <taxon>Veillonellaceae</taxon>
        <taxon>Megasphaera</taxon>
    </lineage>
</organism>
<reference evidence="1 2" key="1">
    <citation type="submission" date="2020-04" db="EMBL/GenBank/DDBJ databases">
        <authorList>
            <person name="Hitch T.C.A."/>
            <person name="Wylensek D."/>
            <person name="Clavel T."/>
        </authorList>
    </citation>
    <scope>NUCLEOTIDE SEQUENCE [LARGE SCALE GENOMIC DNA]</scope>
    <source>
        <strain evidence="1 2">WCA-386-APC-2A</strain>
    </source>
</reference>
<proteinExistence type="predicted"/>
<sequence>MKKEKSGTVYVLSIDLNKQKYYVMDLEGSLSRSISDSMLFLYESIAESYAGPIEHLVEEKTKEIATIRVIKLPLSRVIPGTWQDDVEEKATKLALDDLSCESIEQLANHLHKALESTLKSNS</sequence>
<evidence type="ECO:0000313" key="1">
    <source>
        <dbReference type="EMBL" id="NMK39908.1"/>
    </source>
</evidence>
<name>A0A848ETB0_MEGEL</name>